<gene>
    <name evidence="2" type="ORF">Agabi119p4_2334</name>
</gene>
<feature type="compositionally biased region" description="Basic residues" evidence="1">
    <location>
        <begin position="37"/>
        <end position="48"/>
    </location>
</feature>
<sequence>MHNLPHQNGGIIETEVDEMAIDFPPPLEDPPLPLPHATRRGRQIRLPRRFQDMLPSLPTPLPHVPSAFPSASPSRSPSPALTPRPPSVSNTEPNSFGLFRQYLKFPENDPEDTQTIDDYCQAPSLATTKSLANPFDSAEASRTDRVVTSTLNKSTRLLLQWFYSGSATKSLASLNKLVKDVLLSSDYNVDELRDFSMSQITRALDEAAEEGTSECGEHPFPPENGWRVGSVKLKVPIVGKAFKAEEDAPDFIVDGIQHRSLIDIMRDSFENPPAESFHYSPFKLFLQKNPNDPPERVITELYNSDAFIEAHTKLQQDPREPDCNLETAIAAFMVWSDSTHMASFGNASLWPIYCYFGNQSKYSRAKPTSFAAHHLAYIPSLPDSFQDWYRTQSGGVSASVSLVTHLKRELMHAIWLMLLDESFCYAYVHGFVVRCADGVTRRLFPRIFTYSADYPEKALLATIRFLGGCPCPRCKIKKGKIGDLGSPSDKRFRGELRTDDHERQKLVEKARKVIFSGKSPGSLAVERILQPLSMVPTRASFSIDLGVVRSLRAIILKQNAFSVRLSEHGFDYHGLFVPDLLHEFELGTWKATFTHLIRVLRANRDGLIQDLNWRYRHVPTFGDGTIRLFGEDASAMKKLAARDFEDLLQCAMPCFESLLPAPHDGIILDLLFVHAKWHALAKLRLHTETTLQLLDNATSELGAQLRKFHNTTCSYFYTEELPRQESAQGRRKAKVVTPGNKTGRTFKNLNLLTYKLHSLGDYVKNIQLFGTSDGFSTQIGELEHRRVKRFYVRTNKRGFASQITKHEQRERILHQIAEAEAADQAKRFGESRNYRTIHLPFSVSEPLAPTQPSIHYDISRSRSFPIVVPVWLSEHTGDPALLNFLPKLKTHLLERLEGVPAKSREFTVSEQVALQFAGERLYRHKYLRINYTSYDLQRHQDSINPRTSPDILILADNSDDSSDSFDRPLSAKHPYLYARVLGIFHADIQWHRRVGSHDQIQIRQMDFLWIRWFIVDTRYPCTLGARRLPRLEFATDAEFDFIDPSDVLRGSQLIPSFAHGNSAGLGPSMIYANPDEPMDWNLHYVNIFVDRDMYMRYQGGGIGHGDLAPAIDRTAQLSLDHSELEESEKEGGLVGREDRGSAGTPDDASGSEHEGDEFEEADLTESDGYSSGSNAQRQTLDDEFGLYDMHEDGEGQWDDGAPEPDGYGSF</sequence>
<feature type="compositionally biased region" description="Polar residues" evidence="1">
    <location>
        <begin position="1167"/>
        <end position="1178"/>
    </location>
</feature>
<name>A0A8H7KK60_AGABI</name>
<feature type="compositionally biased region" description="Basic and acidic residues" evidence="1">
    <location>
        <begin position="1121"/>
        <end position="1140"/>
    </location>
</feature>
<dbReference type="AlphaFoldDB" id="A0A8H7KK60"/>
<evidence type="ECO:0000313" key="3">
    <source>
        <dbReference type="Proteomes" id="UP000629468"/>
    </source>
</evidence>
<evidence type="ECO:0000313" key="2">
    <source>
        <dbReference type="EMBL" id="KAF7782958.1"/>
    </source>
</evidence>
<reference evidence="2 3" key="1">
    <citation type="journal article" name="Sci. Rep.">
        <title>Telomere-to-telomere assembled and centromere annotated genomes of the two main subspecies of the button mushroom Agaricus bisporus reveal especially polymorphic chromosome ends.</title>
        <authorList>
            <person name="Sonnenberg A.S.M."/>
            <person name="Sedaghat-Telgerd N."/>
            <person name="Lavrijssen B."/>
            <person name="Ohm R.A."/>
            <person name="Hendrickx P.M."/>
            <person name="Scholtmeijer K."/>
            <person name="Baars J.J.P."/>
            <person name="van Peer A."/>
        </authorList>
    </citation>
    <scope>NUCLEOTIDE SEQUENCE [LARGE SCALE GENOMIC DNA]</scope>
    <source>
        <strain evidence="2 3">H119_p4</strain>
    </source>
</reference>
<accession>A0A8H7KK60</accession>
<dbReference type="InterPro" id="IPR041078">
    <property type="entry name" value="Plavaka"/>
</dbReference>
<feature type="compositionally biased region" description="Acidic residues" evidence="1">
    <location>
        <begin position="1154"/>
        <end position="1165"/>
    </location>
</feature>
<feature type="compositionally biased region" description="Low complexity" evidence="1">
    <location>
        <begin position="65"/>
        <end position="79"/>
    </location>
</feature>
<dbReference type="Pfam" id="PF18759">
    <property type="entry name" value="Plavaka"/>
    <property type="match status" value="1"/>
</dbReference>
<evidence type="ECO:0000256" key="1">
    <source>
        <dbReference type="SAM" id="MobiDB-lite"/>
    </source>
</evidence>
<dbReference type="Proteomes" id="UP000629468">
    <property type="component" value="Unassembled WGS sequence"/>
</dbReference>
<feature type="region of interest" description="Disordered" evidence="1">
    <location>
        <begin position="21"/>
        <end position="93"/>
    </location>
</feature>
<comment type="caution">
    <text evidence="2">The sequence shown here is derived from an EMBL/GenBank/DDBJ whole genome shotgun (WGS) entry which is preliminary data.</text>
</comment>
<feature type="compositionally biased region" description="Pro residues" evidence="1">
    <location>
        <begin position="23"/>
        <end position="34"/>
    </location>
</feature>
<dbReference type="EMBL" id="JABXXO010000003">
    <property type="protein sequence ID" value="KAF7782958.1"/>
    <property type="molecule type" value="Genomic_DNA"/>
</dbReference>
<proteinExistence type="predicted"/>
<organism evidence="2 3">
    <name type="scientific">Agaricus bisporus var. burnettii</name>
    <dbReference type="NCBI Taxonomy" id="192524"/>
    <lineage>
        <taxon>Eukaryota</taxon>
        <taxon>Fungi</taxon>
        <taxon>Dikarya</taxon>
        <taxon>Basidiomycota</taxon>
        <taxon>Agaricomycotina</taxon>
        <taxon>Agaricomycetes</taxon>
        <taxon>Agaricomycetidae</taxon>
        <taxon>Agaricales</taxon>
        <taxon>Agaricineae</taxon>
        <taxon>Agaricaceae</taxon>
        <taxon>Agaricus</taxon>
    </lineage>
</organism>
<feature type="region of interest" description="Disordered" evidence="1">
    <location>
        <begin position="1121"/>
        <end position="1210"/>
    </location>
</feature>
<protein>
    <submittedName>
        <fullName evidence="2">Uncharacterized protein</fullName>
    </submittedName>
</protein>